<keyword evidence="3" id="KW-1185">Reference proteome</keyword>
<dbReference type="SUPFAM" id="SSF56112">
    <property type="entry name" value="Protein kinase-like (PK-like)"/>
    <property type="match status" value="1"/>
</dbReference>
<reference evidence="2 3" key="1">
    <citation type="submission" date="2017-03" db="EMBL/GenBank/DDBJ databases">
        <title>Genome of the blue death feigning beetle - Asbolus verrucosus.</title>
        <authorList>
            <person name="Rider S.D."/>
        </authorList>
    </citation>
    <scope>NUCLEOTIDE SEQUENCE [LARGE SCALE GENOMIC DNA]</scope>
    <source>
        <strain evidence="2">Butters</strain>
        <tissue evidence="2">Head and leg muscle</tissue>
    </source>
</reference>
<dbReference type="Proteomes" id="UP000292052">
    <property type="component" value="Unassembled WGS sequence"/>
</dbReference>
<dbReference type="SMART" id="SM00587">
    <property type="entry name" value="CHK"/>
    <property type="match status" value="1"/>
</dbReference>
<evidence type="ECO:0000259" key="1">
    <source>
        <dbReference type="SMART" id="SM00587"/>
    </source>
</evidence>
<dbReference type="EMBL" id="QDEB01020175">
    <property type="protein sequence ID" value="RZC41105.1"/>
    <property type="molecule type" value="Genomic_DNA"/>
</dbReference>
<dbReference type="PANTHER" id="PTHR11012">
    <property type="entry name" value="PROTEIN KINASE-LIKE DOMAIN-CONTAINING"/>
    <property type="match status" value="1"/>
</dbReference>
<feature type="domain" description="CHK kinase-like" evidence="1">
    <location>
        <begin position="125"/>
        <end position="319"/>
    </location>
</feature>
<dbReference type="Gene3D" id="3.90.1200.10">
    <property type="match status" value="1"/>
</dbReference>
<comment type="caution">
    <text evidence="2">The sequence shown here is derived from an EMBL/GenBank/DDBJ whole genome shotgun (WGS) entry which is preliminary data.</text>
</comment>
<sequence length="405" mass="47557">MCDEKVKEWLRLAMENEDIVNYAVNIHGEGNKDDGYLSKFLLVTATGKTKNGKEKFLNLALKLCPTSNILRKQIPIRKAFEKEIYIYSHVRQTFYHFQQEKGVKDLIDFIPHCYDTQMTNTEELLIFENVKYQNYSLWNRNTPMTHDHIKLILEAYGKWHALSLALKVERPECFQKLTEDNVNMYSYFIEKVKMFDVFVESFTKARDGAIFPSDEEILKKLQFSKDQIKYILTDLFYENPVYQVILHGDGWNNNFMFMAENVTKKPSKVFVIDWQCSGLGSPVIDLSYLIYSCCDTGMYKDVEELLKIYYNSLSKSLNLLGCDSHRIFAYGKLMQHWKKFSCFGLVVSTFILKLSLCSTEEAPDLAEAAEQGKEFLENYNFDVKDQETYFKRVRDNFVHYIENLN</sequence>
<dbReference type="PANTHER" id="PTHR11012:SF30">
    <property type="entry name" value="PROTEIN KINASE-LIKE DOMAIN-CONTAINING"/>
    <property type="match status" value="1"/>
</dbReference>
<dbReference type="AlphaFoldDB" id="A0A482W809"/>
<proteinExistence type="predicted"/>
<dbReference type="STRING" id="1661398.A0A482W809"/>
<gene>
    <name evidence="2" type="ORF">BDFB_007581</name>
</gene>
<protein>
    <recommendedName>
        <fullName evidence="1">CHK kinase-like domain-containing protein</fullName>
    </recommendedName>
</protein>
<name>A0A482W809_ASBVE</name>
<evidence type="ECO:0000313" key="3">
    <source>
        <dbReference type="Proteomes" id="UP000292052"/>
    </source>
</evidence>
<dbReference type="InterPro" id="IPR015897">
    <property type="entry name" value="CHK_kinase-like"/>
</dbReference>
<evidence type="ECO:0000313" key="2">
    <source>
        <dbReference type="EMBL" id="RZC41105.1"/>
    </source>
</evidence>
<dbReference type="Pfam" id="PF02958">
    <property type="entry name" value="EcKL"/>
    <property type="match status" value="1"/>
</dbReference>
<dbReference type="OrthoDB" id="191037at2759"/>
<accession>A0A482W809</accession>
<organism evidence="2 3">
    <name type="scientific">Asbolus verrucosus</name>
    <name type="common">Desert ironclad beetle</name>
    <dbReference type="NCBI Taxonomy" id="1661398"/>
    <lineage>
        <taxon>Eukaryota</taxon>
        <taxon>Metazoa</taxon>
        <taxon>Ecdysozoa</taxon>
        <taxon>Arthropoda</taxon>
        <taxon>Hexapoda</taxon>
        <taxon>Insecta</taxon>
        <taxon>Pterygota</taxon>
        <taxon>Neoptera</taxon>
        <taxon>Endopterygota</taxon>
        <taxon>Coleoptera</taxon>
        <taxon>Polyphaga</taxon>
        <taxon>Cucujiformia</taxon>
        <taxon>Tenebrionidae</taxon>
        <taxon>Pimeliinae</taxon>
        <taxon>Asbolus</taxon>
    </lineage>
</organism>
<dbReference type="InterPro" id="IPR004119">
    <property type="entry name" value="EcKL"/>
</dbReference>
<dbReference type="InterPro" id="IPR011009">
    <property type="entry name" value="Kinase-like_dom_sf"/>
</dbReference>